<protein>
    <submittedName>
        <fullName evidence="1">Uncharacterized protein</fullName>
    </submittedName>
</protein>
<evidence type="ECO:0000313" key="2">
    <source>
        <dbReference type="Proteomes" id="UP000053237"/>
    </source>
</evidence>
<sequence length="96" mass="10860">MIKHAGFLDRIASLVINIPSTGQDKLSFGLRIGTPILMESAPTRCFNHTLLPHPHFRIWIPLAVSTKRSHYRRLFGLIRTASCSLFRSSISVKVIF</sequence>
<evidence type="ECO:0000313" key="1">
    <source>
        <dbReference type="EMBL" id="CCI11244.1"/>
    </source>
</evidence>
<organism evidence="1 2">
    <name type="scientific">Albugo candida</name>
    <dbReference type="NCBI Taxonomy" id="65357"/>
    <lineage>
        <taxon>Eukaryota</taxon>
        <taxon>Sar</taxon>
        <taxon>Stramenopiles</taxon>
        <taxon>Oomycota</taxon>
        <taxon>Peronosporomycetes</taxon>
        <taxon>Albuginales</taxon>
        <taxon>Albuginaceae</taxon>
        <taxon>Albugo</taxon>
    </lineage>
</organism>
<keyword evidence="2" id="KW-1185">Reference proteome</keyword>
<dbReference type="AlphaFoldDB" id="A0A024FX55"/>
<dbReference type="InParanoid" id="A0A024FX55"/>
<reference evidence="1 2" key="1">
    <citation type="submission" date="2012-05" db="EMBL/GenBank/DDBJ databases">
        <title>Recombination and specialization in a pathogen metapopulation.</title>
        <authorList>
            <person name="Gardiner A."/>
            <person name="Kemen E."/>
            <person name="Schultz-Larsen T."/>
            <person name="MacLean D."/>
            <person name="Van Oosterhout C."/>
            <person name="Jones J.D.G."/>
        </authorList>
    </citation>
    <scope>NUCLEOTIDE SEQUENCE [LARGE SCALE GENOMIC DNA]</scope>
    <source>
        <strain evidence="1 2">Ac Nc2</strain>
    </source>
</reference>
<dbReference type="EMBL" id="CAIX01000880">
    <property type="protein sequence ID" value="CCI11244.1"/>
    <property type="molecule type" value="Genomic_DNA"/>
</dbReference>
<comment type="caution">
    <text evidence="1">The sequence shown here is derived from an EMBL/GenBank/DDBJ whole genome shotgun (WGS) entry which is preliminary data.</text>
</comment>
<dbReference type="Proteomes" id="UP000053237">
    <property type="component" value="Unassembled WGS sequence"/>
</dbReference>
<accession>A0A024FX55</accession>
<gene>
    <name evidence="1" type="ORF">BN9_126250</name>
</gene>
<name>A0A024FX55_9STRA</name>
<proteinExistence type="predicted"/>